<dbReference type="OrthoDB" id="265717at2759"/>
<dbReference type="Proteomes" id="UP000053611">
    <property type="component" value="Unassembled WGS sequence"/>
</dbReference>
<dbReference type="AlphaFoldDB" id="A0A0J0XSX7"/>
<gene>
    <name evidence="2" type="ORF">CC85DRAFT_300623</name>
</gene>
<dbReference type="EMBL" id="KQ087188">
    <property type="protein sequence ID" value="KLT44186.1"/>
    <property type="molecule type" value="Genomic_DNA"/>
</dbReference>
<keyword evidence="3" id="KW-1185">Reference proteome</keyword>
<feature type="region of interest" description="Disordered" evidence="1">
    <location>
        <begin position="165"/>
        <end position="195"/>
    </location>
</feature>
<dbReference type="RefSeq" id="XP_018280677.1">
    <property type="nucleotide sequence ID" value="XM_018425223.1"/>
</dbReference>
<reference evidence="2 3" key="1">
    <citation type="submission" date="2015-03" db="EMBL/GenBank/DDBJ databases">
        <title>Genomics and transcriptomics of the oil-accumulating basidiomycete yeast T. oleaginosus allow insights into substrate utilization and the diverse evolutionary trajectories of mating systems in fungi.</title>
        <authorList>
            <consortium name="DOE Joint Genome Institute"/>
            <person name="Kourist R."/>
            <person name="Kracht O."/>
            <person name="Bracharz F."/>
            <person name="Lipzen A."/>
            <person name="Nolan M."/>
            <person name="Ohm R."/>
            <person name="Grigoriev I."/>
            <person name="Sun S."/>
            <person name="Heitman J."/>
            <person name="Bruck T."/>
            <person name="Nowrousian M."/>
        </authorList>
    </citation>
    <scope>NUCLEOTIDE SEQUENCE [LARGE SCALE GENOMIC DNA]</scope>
    <source>
        <strain evidence="2 3">IBC0246</strain>
    </source>
</reference>
<dbReference type="GeneID" id="28985826"/>
<evidence type="ECO:0000313" key="3">
    <source>
        <dbReference type="Proteomes" id="UP000053611"/>
    </source>
</evidence>
<protein>
    <submittedName>
        <fullName evidence="2">Uncharacterized protein</fullName>
    </submittedName>
</protein>
<feature type="region of interest" description="Disordered" evidence="1">
    <location>
        <begin position="1"/>
        <end position="34"/>
    </location>
</feature>
<sequence length="195" mass="22022">MKSPLLTPLRSLSHTPAPPTPADIEEGFDLSPPLTTPNDLERYSAFLHHLRKEYKDDPGVREDPDYEGIGGIVFDVRGEHPWIPYDGRRFRRFSATLHSPTSTPGVRGAGGADDYLARVEGIARHYFGHRVHSWSEACETAGWRKHGVYNWMEVRHAVLHVFKEDEERSKHDNKAPEMAVDAPKAAQPRVVVRPA</sequence>
<evidence type="ECO:0000313" key="2">
    <source>
        <dbReference type="EMBL" id="KLT44186.1"/>
    </source>
</evidence>
<evidence type="ECO:0000256" key="1">
    <source>
        <dbReference type="SAM" id="MobiDB-lite"/>
    </source>
</evidence>
<name>A0A0J0XSX7_9TREE</name>
<accession>A0A0J0XSX7</accession>
<organism evidence="2 3">
    <name type="scientific">Cutaneotrichosporon oleaginosum</name>
    <dbReference type="NCBI Taxonomy" id="879819"/>
    <lineage>
        <taxon>Eukaryota</taxon>
        <taxon>Fungi</taxon>
        <taxon>Dikarya</taxon>
        <taxon>Basidiomycota</taxon>
        <taxon>Agaricomycotina</taxon>
        <taxon>Tremellomycetes</taxon>
        <taxon>Trichosporonales</taxon>
        <taxon>Trichosporonaceae</taxon>
        <taxon>Cutaneotrichosporon</taxon>
    </lineage>
</organism>
<feature type="compositionally biased region" description="Basic and acidic residues" evidence="1">
    <location>
        <begin position="165"/>
        <end position="175"/>
    </location>
</feature>
<proteinExistence type="predicted"/>